<reference evidence="2" key="1">
    <citation type="submission" date="2023-06" db="EMBL/GenBank/DDBJ databases">
        <title>Gycomyces niveus sp.nov., a novel actinomycete isolated from soil in Shouguang.</title>
        <authorList>
            <person name="Yang X."/>
            <person name="Zhao J."/>
        </authorList>
    </citation>
    <scope>NUCLEOTIDE SEQUENCE</scope>
    <source>
        <strain evidence="2">NEAU C2</strain>
    </source>
</reference>
<comment type="caution">
    <text evidence="2">The sequence shown here is derived from an EMBL/GenBank/DDBJ whole genome shotgun (WGS) entry which is preliminary data.</text>
</comment>
<protein>
    <submittedName>
        <fullName evidence="2">Uncharacterized protein</fullName>
    </submittedName>
</protein>
<feature type="compositionally biased region" description="Basic and acidic residues" evidence="1">
    <location>
        <begin position="11"/>
        <end position="39"/>
    </location>
</feature>
<accession>A0ABT7YQL7</accession>
<dbReference type="Proteomes" id="UP001171902">
    <property type="component" value="Unassembled WGS sequence"/>
</dbReference>
<organism evidence="2 4">
    <name type="scientific">Glycomyces tritici</name>
    <dbReference type="NCBI Taxonomy" id="2665176"/>
    <lineage>
        <taxon>Bacteria</taxon>
        <taxon>Bacillati</taxon>
        <taxon>Actinomycetota</taxon>
        <taxon>Actinomycetes</taxon>
        <taxon>Glycomycetales</taxon>
        <taxon>Glycomycetaceae</taxon>
        <taxon>Glycomyces</taxon>
    </lineage>
</organism>
<name>A0ABT7YQL7_9ACTN</name>
<sequence length="58" mass="6927">MPRRTRKQIVGKREDHERSEREAQMQELGSELHRDHELNEAFSGPKRRRRASAAEEKD</sequence>
<evidence type="ECO:0000313" key="3">
    <source>
        <dbReference type="EMBL" id="MDN3242904.1"/>
    </source>
</evidence>
<proteinExistence type="predicted"/>
<gene>
    <name evidence="2" type="ORF">QWI33_14250</name>
    <name evidence="3" type="ORF">QWI33_24495</name>
</gene>
<evidence type="ECO:0000313" key="2">
    <source>
        <dbReference type="EMBL" id="MDN3240893.1"/>
    </source>
</evidence>
<evidence type="ECO:0000313" key="4">
    <source>
        <dbReference type="Proteomes" id="UP001171902"/>
    </source>
</evidence>
<dbReference type="RefSeq" id="WP_289957818.1">
    <property type="nucleotide sequence ID" value="NZ_JAUEMJ010000004.1"/>
</dbReference>
<dbReference type="EMBL" id="JAUEMJ010000010">
    <property type="protein sequence ID" value="MDN3242904.1"/>
    <property type="molecule type" value="Genomic_DNA"/>
</dbReference>
<dbReference type="EMBL" id="JAUEMJ010000004">
    <property type="protein sequence ID" value="MDN3240893.1"/>
    <property type="molecule type" value="Genomic_DNA"/>
</dbReference>
<feature type="region of interest" description="Disordered" evidence="1">
    <location>
        <begin position="1"/>
        <end position="58"/>
    </location>
</feature>
<evidence type="ECO:0000256" key="1">
    <source>
        <dbReference type="SAM" id="MobiDB-lite"/>
    </source>
</evidence>
<feature type="compositionally biased region" description="Basic residues" evidence="1">
    <location>
        <begin position="1"/>
        <end position="10"/>
    </location>
</feature>
<keyword evidence="4" id="KW-1185">Reference proteome</keyword>